<name>A0A175A1X1_9FIRM</name>
<reference evidence="1 2" key="1">
    <citation type="submission" date="2015-09" db="EMBL/GenBank/DDBJ databases">
        <authorList>
            <consortium name="Pathogen Informatics"/>
        </authorList>
    </citation>
    <scope>NUCLEOTIDE SEQUENCE [LARGE SCALE GENOMIC DNA]</scope>
    <source>
        <strain evidence="1 2">2789STDY5834889</strain>
    </source>
</reference>
<dbReference type="Pfam" id="PF01381">
    <property type="entry name" value="HTH_3"/>
    <property type="match status" value="1"/>
</dbReference>
<organism evidence="1 2">
    <name type="scientific">[Ruminococcus] torques</name>
    <dbReference type="NCBI Taxonomy" id="33039"/>
    <lineage>
        <taxon>Bacteria</taxon>
        <taxon>Bacillati</taxon>
        <taxon>Bacillota</taxon>
        <taxon>Clostridia</taxon>
        <taxon>Lachnospirales</taxon>
        <taxon>Lachnospiraceae</taxon>
        <taxon>Mediterraneibacter</taxon>
    </lineage>
</organism>
<dbReference type="EMBL" id="CZBX01000013">
    <property type="protein sequence ID" value="CUQ91947.1"/>
    <property type="molecule type" value="Genomic_DNA"/>
</dbReference>
<dbReference type="Gene3D" id="1.10.260.40">
    <property type="entry name" value="lambda repressor-like DNA-binding domains"/>
    <property type="match status" value="1"/>
</dbReference>
<dbReference type="SMART" id="SM00530">
    <property type="entry name" value="HTH_XRE"/>
    <property type="match status" value="1"/>
</dbReference>
<dbReference type="CDD" id="cd00093">
    <property type="entry name" value="HTH_XRE"/>
    <property type="match status" value="1"/>
</dbReference>
<evidence type="ECO:0000313" key="2">
    <source>
        <dbReference type="Proteomes" id="UP000078383"/>
    </source>
</evidence>
<protein>
    <submittedName>
        <fullName evidence="1">Putative transcriptional regulator</fullName>
    </submittedName>
</protein>
<dbReference type="Proteomes" id="UP000078383">
    <property type="component" value="Unassembled WGS sequence"/>
</dbReference>
<accession>A0A175A1X1</accession>
<dbReference type="SUPFAM" id="SSF47413">
    <property type="entry name" value="lambda repressor-like DNA-binding domains"/>
    <property type="match status" value="1"/>
</dbReference>
<dbReference type="OrthoDB" id="2041363at2"/>
<sequence length="179" mass="21137">MEFAIQHTLSSKDIKLMRKRLGLKQKDFAALLNVSVKTVERWEEADVTVTGPAVTLLKILYETPEWVEELQIPTKIYPLRLFYYYKESLCTVIDVNEPSRKIAIKNFVRNPIFCAFGVNNAPTFRDYEEFLESRCFPRSRDKMKIILRDLGLPFYDPFLIIQKTKGKMAEDDFWIEIER</sequence>
<dbReference type="InterPro" id="IPR010982">
    <property type="entry name" value="Lambda_DNA-bd_dom_sf"/>
</dbReference>
<evidence type="ECO:0000313" key="1">
    <source>
        <dbReference type="EMBL" id="CUQ91947.1"/>
    </source>
</evidence>
<dbReference type="InterPro" id="IPR001387">
    <property type="entry name" value="Cro/C1-type_HTH"/>
</dbReference>
<proteinExistence type="predicted"/>
<dbReference type="GeneID" id="303259221"/>
<dbReference type="RefSeq" id="WP_055158150.1">
    <property type="nucleotide sequence ID" value="NZ_CZBR01000012.1"/>
</dbReference>
<dbReference type="AlphaFoldDB" id="A0A175A1X1"/>
<gene>
    <name evidence="1" type="ORF">ERS852502_02520</name>
</gene>
<dbReference type="GO" id="GO:0003677">
    <property type="term" value="F:DNA binding"/>
    <property type="evidence" value="ECO:0007669"/>
    <property type="project" value="InterPro"/>
</dbReference>
<dbReference type="PROSITE" id="PS50943">
    <property type="entry name" value="HTH_CROC1"/>
    <property type="match status" value="1"/>
</dbReference>